<feature type="domain" description="ABC transmembrane type-1" evidence="9">
    <location>
        <begin position="80"/>
        <end position="264"/>
    </location>
</feature>
<protein>
    <submittedName>
        <fullName evidence="10">Spermidine/putrescine transport system permease protein</fullName>
    </submittedName>
</protein>
<keyword evidence="5 8" id="KW-0812">Transmembrane</keyword>
<dbReference type="PROSITE" id="PS50928">
    <property type="entry name" value="ABC_TM1"/>
    <property type="match status" value="1"/>
</dbReference>
<evidence type="ECO:0000313" key="10">
    <source>
        <dbReference type="EMBL" id="SDB54493.1"/>
    </source>
</evidence>
<dbReference type="InterPro" id="IPR035906">
    <property type="entry name" value="MetI-like_sf"/>
</dbReference>
<dbReference type="InterPro" id="IPR051789">
    <property type="entry name" value="Bact_Polyamine_Transport"/>
</dbReference>
<dbReference type="STRING" id="665467.SAMN02982931_04296"/>
<dbReference type="OrthoDB" id="8444880at2"/>
<dbReference type="InterPro" id="IPR000515">
    <property type="entry name" value="MetI-like"/>
</dbReference>
<dbReference type="Proteomes" id="UP000199071">
    <property type="component" value="Unassembled WGS sequence"/>
</dbReference>
<evidence type="ECO:0000256" key="8">
    <source>
        <dbReference type="RuleBase" id="RU363032"/>
    </source>
</evidence>
<name>A0A1G6EAR6_9HYPH</name>
<gene>
    <name evidence="10" type="ORF">SAMN02982931_04296</name>
</gene>
<dbReference type="PANTHER" id="PTHR43848:SF2">
    <property type="entry name" value="PUTRESCINE TRANSPORT SYSTEM PERMEASE PROTEIN POTI"/>
    <property type="match status" value="1"/>
</dbReference>
<evidence type="ECO:0000256" key="3">
    <source>
        <dbReference type="ARBA" id="ARBA00022448"/>
    </source>
</evidence>
<feature type="transmembrane region" description="Helical" evidence="8">
    <location>
        <begin position="245"/>
        <end position="269"/>
    </location>
</feature>
<keyword evidence="7 8" id="KW-0472">Membrane</keyword>
<dbReference type="EMBL" id="FMXQ01000011">
    <property type="protein sequence ID" value="SDB54493.1"/>
    <property type="molecule type" value="Genomic_DNA"/>
</dbReference>
<keyword evidence="6 8" id="KW-1133">Transmembrane helix</keyword>
<sequence length="272" mass="29581">MSGGARRNPAGIFTGTTAALAVLLGAIALVLLYAPIAGLALLSFSARPLSGIPWPMTLEWYFALFEGENARWVGPLITSVAIGLLVSLLATTAAVIIGRMLPLIRRRGGLLVAYLSVLVMPGILVGIAVLFFYRGLLGIRTGFWSVVLVHFIWALPFALLCILIVSVRFDHRLLEAARDLGADRYRQFVDIELPLLKPGITASVFFSFLLSFNELPRTLYTRGGITTLPYYIWTASAAHSSQVSLIYALSAIIMAASFVLILIATRILMRSN</sequence>
<comment type="similarity">
    <text evidence="2">Belongs to the binding-protein-dependent transport system permease family. CysTW subfamily.</text>
</comment>
<dbReference type="PANTHER" id="PTHR43848">
    <property type="entry name" value="PUTRESCINE TRANSPORT SYSTEM PERMEASE PROTEIN POTI"/>
    <property type="match status" value="1"/>
</dbReference>
<dbReference type="Pfam" id="PF00528">
    <property type="entry name" value="BPD_transp_1"/>
    <property type="match status" value="1"/>
</dbReference>
<evidence type="ECO:0000256" key="6">
    <source>
        <dbReference type="ARBA" id="ARBA00022989"/>
    </source>
</evidence>
<feature type="transmembrane region" description="Helical" evidence="8">
    <location>
        <begin position="143"/>
        <end position="167"/>
    </location>
</feature>
<accession>A0A1G6EAR6</accession>
<dbReference type="SUPFAM" id="SSF161098">
    <property type="entry name" value="MetI-like"/>
    <property type="match status" value="1"/>
</dbReference>
<feature type="transmembrane region" description="Helical" evidence="8">
    <location>
        <begin position="188"/>
        <end position="210"/>
    </location>
</feature>
<evidence type="ECO:0000256" key="2">
    <source>
        <dbReference type="ARBA" id="ARBA00007069"/>
    </source>
</evidence>
<feature type="transmembrane region" description="Helical" evidence="8">
    <location>
        <begin position="72"/>
        <end position="97"/>
    </location>
</feature>
<evidence type="ECO:0000313" key="11">
    <source>
        <dbReference type="Proteomes" id="UP000199071"/>
    </source>
</evidence>
<organism evidence="10 11">
    <name type="scientific">Bauldia litoralis</name>
    <dbReference type="NCBI Taxonomy" id="665467"/>
    <lineage>
        <taxon>Bacteria</taxon>
        <taxon>Pseudomonadati</taxon>
        <taxon>Pseudomonadota</taxon>
        <taxon>Alphaproteobacteria</taxon>
        <taxon>Hyphomicrobiales</taxon>
        <taxon>Kaistiaceae</taxon>
        <taxon>Bauldia</taxon>
    </lineage>
</organism>
<feature type="transmembrane region" description="Helical" evidence="8">
    <location>
        <begin position="109"/>
        <end position="131"/>
    </location>
</feature>
<reference evidence="10 11" key="1">
    <citation type="submission" date="2016-10" db="EMBL/GenBank/DDBJ databases">
        <authorList>
            <person name="de Groot N.N."/>
        </authorList>
    </citation>
    <scope>NUCLEOTIDE SEQUENCE [LARGE SCALE GENOMIC DNA]</scope>
    <source>
        <strain evidence="10 11">ATCC 35022</strain>
    </source>
</reference>
<dbReference type="GO" id="GO:0055085">
    <property type="term" value="P:transmembrane transport"/>
    <property type="evidence" value="ECO:0007669"/>
    <property type="project" value="InterPro"/>
</dbReference>
<feature type="transmembrane region" description="Helical" evidence="8">
    <location>
        <begin position="12"/>
        <end position="34"/>
    </location>
</feature>
<dbReference type="AlphaFoldDB" id="A0A1G6EAR6"/>
<evidence type="ECO:0000256" key="4">
    <source>
        <dbReference type="ARBA" id="ARBA00022475"/>
    </source>
</evidence>
<dbReference type="RefSeq" id="WP_090879999.1">
    <property type="nucleotide sequence ID" value="NZ_FMXQ01000011.1"/>
</dbReference>
<evidence type="ECO:0000259" key="9">
    <source>
        <dbReference type="PROSITE" id="PS50928"/>
    </source>
</evidence>
<dbReference type="GO" id="GO:0005886">
    <property type="term" value="C:plasma membrane"/>
    <property type="evidence" value="ECO:0007669"/>
    <property type="project" value="UniProtKB-SubCell"/>
</dbReference>
<keyword evidence="4" id="KW-1003">Cell membrane</keyword>
<evidence type="ECO:0000256" key="7">
    <source>
        <dbReference type="ARBA" id="ARBA00023136"/>
    </source>
</evidence>
<evidence type="ECO:0000256" key="1">
    <source>
        <dbReference type="ARBA" id="ARBA00004651"/>
    </source>
</evidence>
<comment type="subcellular location">
    <subcellularLocation>
        <location evidence="1 8">Cell membrane</location>
        <topology evidence="1 8">Multi-pass membrane protein</topology>
    </subcellularLocation>
</comment>
<dbReference type="CDD" id="cd06261">
    <property type="entry name" value="TM_PBP2"/>
    <property type="match status" value="1"/>
</dbReference>
<keyword evidence="3 8" id="KW-0813">Transport</keyword>
<evidence type="ECO:0000256" key="5">
    <source>
        <dbReference type="ARBA" id="ARBA00022692"/>
    </source>
</evidence>
<dbReference type="Gene3D" id="1.10.3720.10">
    <property type="entry name" value="MetI-like"/>
    <property type="match status" value="1"/>
</dbReference>
<keyword evidence="11" id="KW-1185">Reference proteome</keyword>
<proteinExistence type="inferred from homology"/>